<comment type="subcellular location">
    <subcellularLocation>
        <location evidence="1">Cell membrane</location>
        <topology evidence="1">Multi-pass membrane protein</topology>
    </subcellularLocation>
</comment>
<name>A0ABS6YCJ4_9BACT</name>
<evidence type="ECO:0000256" key="2">
    <source>
        <dbReference type="ARBA" id="ARBA00022475"/>
    </source>
</evidence>
<dbReference type="InterPro" id="IPR051449">
    <property type="entry name" value="ABC-2_transporter_component"/>
</dbReference>
<feature type="transmembrane region" description="Helical" evidence="6">
    <location>
        <begin position="177"/>
        <end position="195"/>
    </location>
</feature>
<sequence length="372" mass="42213">MSHNKIYLLCTIVFPLFVIVFFTSVMQKGLPSKLPIAVVDQDNSATTRKLARTLNTIQEVEVVNRYATPLEARKAMQEGAIYGYFYFPPKTTQSLVAAKQPKVSFYYNSSYYLAGSFSFKAMRTMTVLANASVGSAKLTALGYTQKQIKAVLQPIVIDTHIINNPTMDYSVYLNTTFIPACIGIFILLITVFSLGKEIKDRTTKRWYRLAGDNFRIALLGKMIPQTILFCGIAIIYTTVLYAYLDFPYACNTFTLYANAILFVLASQGLGLFFFFLFPTLRMSMSMCSLWAMLSFSISGFTFPIEAMDAPFQAFAWLFPVRHHFSIYQMVVLNGYPIHYAWSHYLALIIFTLLPISILPKLKNILLTYKYIA</sequence>
<feature type="transmembrane region" description="Helical" evidence="6">
    <location>
        <begin position="255"/>
        <end position="277"/>
    </location>
</feature>
<dbReference type="PANTHER" id="PTHR30294">
    <property type="entry name" value="MEMBRANE COMPONENT OF ABC TRANSPORTER YHHJ-RELATED"/>
    <property type="match status" value="1"/>
</dbReference>
<feature type="transmembrane region" description="Helical" evidence="6">
    <location>
        <begin position="7"/>
        <end position="26"/>
    </location>
</feature>
<dbReference type="InterPro" id="IPR013525">
    <property type="entry name" value="ABC2_TM"/>
</dbReference>
<evidence type="ECO:0000313" key="9">
    <source>
        <dbReference type="Proteomes" id="UP000788426"/>
    </source>
</evidence>
<proteinExistence type="predicted"/>
<evidence type="ECO:0000259" key="7">
    <source>
        <dbReference type="Pfam" id="PF12698"/>
    </source>
</evidence>
<evidence type="ECO:0000256" key="5">
    <source>
        <dbReference type="ARBA" id="ARBA00023136"/>
    </source>
</evidence>
<evidence type="ECO:0000313" key="8">
    <source>
        <dbReference type="EMBL" id="MBW4768454.1"/>
    </source>
</evidence>
<organism evidence="8 9">
    <name type="scientific">Hoylesella nanceiensis</name>
    <dbReference type="NCBI Taxonomy" id="425941"/>
    <lineage>
        <taxon>Bacteria</taxon>
        <taxon>Pseudomonadati</taxon>
        <taxon>Bacteroidota</taxon>
        <taxon>Bacteroidia</taxon>
        <taxon>Bacteroidales</taxon>
        <taxon>Prevotellaceae</taxon>
        <taxon>Hoylesella</taxon>
    </lineage>
</organism>
<keyword evidence="5 6" id="KW-0472">Membrane</keyword>
<dbReference type="RefSeq" id="WP_219479250.1">
    <property type="nucleotide sequence ID" value="NZ_JAHXCT010000001.1"/>
</dbReference>
<feature type="domain" description="ABC-2 type transporter transmembrane" evidence="7">
    <location>
        <begin position="5"/>
        <end position="355"/>
    </location>
</feature>
<evidence type="ECO:0000256" key="6">
    <source>
        <dbReference type="SAM" id="Phobius"/>
    </source>
</evidence>
<keyword evidence="4 6" id="KW-1133">Transmembrane helix</keyword>
<keyword evidence="3 6" id="KW-0812">Transmembrane</keyword>
<dbReference type="Proteomes" id="UP000788426">
    <property type="component" value="Unassembled WGS sequence"/>
</dbReference>
<dbReference type="PANTHER" id="PTHR30294:SF47">
    <property type="entry name" value="INNER MEMBRANE TRANSPORT PERMEASE YHHJ"/>
    <property type="match status" value="1"/>
</dbReference>
<gene>
    <name evidence="8" type="ORF">KZO38_01535</name>
</gene>
<keyword evidence="2" id="KW-1003">Cell membrane</keyword>
<evidence type="ECO:0000256" key="4">
    <source>
        <dbReference type="ARBA" id="ARBA00022989"/>
    </source>
</evidence>
<feature type="transmembrane region" description="Helical" evidence="6">
    <location>
        <begin position="338"/>
        <end position="358"/>
    </location>
</feature>
<dbReference type="EMBL" id="JAHXCT010000001">
    <property type="protein sequence ID" value="MBW4768454.1"/>
    <property type="molecule type" value="Genomic_DNA"/>
</dbReference>
<evidence type="ECO:0000256" key="1">
    <source>
        <dbReference type="ARBA" id="ARBA00004651"/>
    </source>
</evidence>
<dbReference type="Pfam" id="PF12698">
    <property type="entry name" value="ABC2_membrane_3"/>
    <property type="match status" value="1"/>
</dbReference>
<evidence type="ECO:0000256" key="3">
    <source>
        <dbReference type="ARBA" id="ARBA00022692"/>
    </source>
</evidence>
<protein>
    <submittedName>
        <fullName evidence="8">ABC transporter permease</fullName>
    </submittedName>
</protein>
<reference evidence="8 9" key="1">
    <citation type="submission" date="2021-07" db="EMBL/GenBank/DDBJ databases">
        <title>Genomic diversity and antimicrobial resistance of Prevotella spp. isolated from chronic lung disease airways.</title>
        <authorList>
            <person name="Webb K.A."/>
            <person name="Olagoke O.S."/>
            <person name="Baird T."/>
            <person name="Neill J."/>
            <person name="Pham A."/>
            <person name="Wells T.J."/>
            <person name="Ramsay K.A."/>
            <person name="Bell S.C."/>
            <person name="Sarovich D.S."/>
            <person name="Price E.P."/>
        </authorList>
    </citation>
    <scope>NUCLEOTIDE SEQUENCE [LARGE SCALE GENOMIC DNA]</scope>
    <source>
        <strain evidence="8 9">SCHI0011.S.12</strain>
    </source>
</reference>
<keyword evidence="9" id="KW-1185">Reference proteome</keyword>
<comment type="caution">
    <text evidence="8">The sequence shown here is derived from an EMBL/GenBank/DDBJ whole genome shotgun (WGS) entry which is preliminary data.</text>
</comment>
<feature type="transmembrane region" description="Helical" evidence="6">
    <location>
        <begin position="216"/>
        <end position="243"/>
    </location>
</feature>
<accession>A0ABS6YCJ4</accession>
<feature type="transmembrane region" description="Helical" evidence="6">
    <location>
        <begin position="289"/>
        <end position="318"/>
    </location>
</feature>